<dbReference type="CDD" id="cd00093">
    <property type="entry name" value="HTH_XRE"/>
    <property type="match status" value="1"/>
</dbReference>
<dbReference type="SMART" id="SM00530">
    <property type="entry name" value="HTH_XRE"/>
    <property type="match status" value="1"/>
</dbReference>
<feature type="domain" description="HTH cro/C1-type" evidence="1">
    <location>
        <begin position="7"/>
        <end position="61"/>
    </location>
</feature>
<comment type="caution">
    <text evidence="2">The sequence shown here is derived from an EMBL/GenBank/DDBJ whole genome shotgun (WGS) entry which is preliminary data.</text>
</comment>
<evidence type="ECO:0000259" key="1">
    <source>
        <dbReference type="PROSITE" id="PS50943"/>
    </source>
</evidence>
<dbReference type="InterPro" id="IPR010982">
    <property type="entry name" value="Lambda_DNA-bd_dom_sf"/>
</dbReference>
<gene>
    <name evidence="2" type="ORF">ACFFI0_22855</name>
</gene>
<dbReference type="InterPro" id="IPR001387">
    <property type="entry name" value="Cro/C1-type_HTH"/>
</dbReference>
<reference evidence="2 3" key="1">
    <citation type="submission" date="2024-09" db="EMBL/GenBank/DDBJ databases">
        <authorList>
            <person name="Sun Q."/>
            <person name="Mori K."/>
        </authorList>
    </citation>
    <scope>NUCLEOTIDE SEQUENCE [LARGE SCALE GENOMIC DNA]</scope>
    <source>
        <strain evidence="2 3">CCM 7765</strain>
    </source>
</reference>
<name>A0ABV6HQL8_9SPHI</name>
<dbReference type="RefSeq" id="WP_130858290.1">
    <property type="nucleotide sequence ID" value="NZ_JBHLWO010000004.1"/>
</dbReference>
<keyword evidence="3" id="KW-1185">Reference proteome</keyword>
<evidence type="ECO:0000313" key="2">
    <source>
        <dbReference type="EMBL" id="MFC0321180.1"/>
    </source>
</evidence>
<sequence>MKIGKNIIEIRRAHKYTEEFMADELKISVDEYKSIENDDVDITLSMLDAICSVLSLTPVELLQLNEPTNGIKNYFFNHSDNSGTNIKIQGIDQKEVRKAYKELYSEELKRIPKLEKLLRENNIPIDF</sequence>
<proteinExistence type="predicted"/>
<dbReference type="EMBL" id="JBHLWO010000004">
    <property type="protein sequence ID" value="MFC0321180.1"/>
    <property type="molecule type" value="Genomic_DNA"/>
</dbReference>
<accession>A0ABV6HQL8</accession>
<dbReference type="PROSITE" id="PS50943">
    <property type="entry name" value="HTH_CROC1"/>
    <property type="match status" value="1"/>
</dbReference>
<dbReference type="Pfam" id="PF01381">
    <property type="entry name" value="HTH_3"/>
    <property type="match status" value="1"/>
</dbReference>
<dbReference type="Proteomes" id="UP001589774">
    <property type="component" value="Unassembled WGS sequence"/>
</dbReference>
<dbReference type="Gene3D" id="1.10.260.40">
    <property type="entry name" value="lambda repressor-like DNA-binding domains"/>
    <property type="match status" value="1"/>
</dbReference>
<protein>
    <submittedName>
        <fullName evidence="2">Helix-turn-helix domain-containing protein</fullName>
    </submittedName>
</protein>
<evidence type="ECO:0000313" key="3">
    <source>
        <dbReference type="Proteomes" id="UP001589774"/>
    </source>
</evidence>
<organism evidence="2 3">
    <name type="scientific">Olivibacter oleidegradans</name>
    <dbReference type="NCBI Taxonomy" id="760123"/>
    <lineage>
        <taxon>Bacteria</taxon>
        <taxon>Pseudomonadati</taxon>
        <taxon>Bacteroidota</taxon>
        <taxon>Sphingobacteriia</taxon>
        <taxon>Sphingobacteriales</taxon>
        <taxon>Sphingobacteriaceae</taxon>
        <taxon>Olivibacter</taxon>
    </lineage>
</organism>
<dbReference type="SUPFAM" id="SSF47413">
    <property type="entry name" value="lambda repressor-like DNA-binding domains"/>
    <property type="match status" value="1"/>
</dbReference>